<dbReference type="PANTHER" id="PTHR33678">
    <property type="entry name" value="BLL1576 PROTEIN"/>
    <property type="match status" value="1"/>
</dbReference>
<dbReference type="InterPro" id="IPR024474">
    <property type="entry name" value="Znf_dom_IS66"/>
</dbReference>
<dbReference type="Proteomes" id="UP000221860">
    <property type="component" value="Unassembled WGS sequence"/>
</dbReference>
<dbReference type="InterPro" id="IPR004291">
    <property type="entry name" value="Transposase_IS66_central"/>
</dbReference>
<dbReference type="EMBL" id="NQWH01000036">
    <property type="protein sequence ID" value="PHP26460.1"/>
    <property type="molecule type" value="Genomic_DNA"/>
</dbReference>
<evidence type="ECO:0000259" key="5">
    <source>
        <dbReference type="Pfam" id="PF13817"/>
    </source>
</evidence>
<feature type="domain" description="Transposase IS66 zinc-finger binding" evidence="3">
    <location>
        <begin position="147"/>
        <end position="187"/>
    </location>
</feature>
<dbReference type="Pfam" id="PF13007">
    <property type="entry name" value="LZ_Tnp_IS66"/>
    <property type="match status" value="1"/>
</dbReference>
<name>A0A2G1MCR2_9RHOB</name>
<protein>
    <submittedName>
        <fullName evidence="6">IS66 family transposase</fullName>
    </submittedName>
</protein>
<keyword evidence="7" id="KW-1185">Reference proteome</keyword>
<evidence type="ECO:0000259" key="3">
    <source>
        <dbReference type="Pfam" id="PF13005"/>
    </source>
</evidence>
<dbReference type="RefSeq" id="WP_099278405.1">
    <property type="nucleotide sequence ID" value="NZ_KZ304976.1"/>
</dbReference>
<dbReference type="InterPro" id="IPR052344">
    <property type="entry name" value="Transposase-related"/>
</dbReference>
<dbReference type="OrthoDB" id="9800877at2"/>
<feature type="coiled-coil region" evidence="1">
    <location>
        <begin position="52"/>
        <end position="114"/>
    </location>
</feature>
<evidence type="ECO:0000259" key="4">
    <source>
        <dbReference type="Pfam" id="PF13007"/>
    </source>
</evidence>
<evidence type="ECO:0000256" key="1">
    <source>
        <dbReference type="SAM" id="Coils"/>
    </source>
</evidence>
<dbReference type="Pfam" id="PF13005">
    <property type="entry name" value="zf-IS66"/>
    <property type="match status" value="1"/>
</dbReference>
<sequence>MSLPLDPNLLESLPAELRTAVEAQIEALAAERAARLHLDAENADLRASVSDLRKSNAELAALNARLEHLANEMKRARFGPRSEKLNPDQLELAFEDLETAIAEAQEEYDTAAAARSQSQPVRKARMSRALPKELPREERVIEPENLACPCGCGDMVRIGEDRSERLDITPAQFRVLVTVRPRYACPKGRAGVVQQKAPPALIEGGLPTEATIAHVLVSKYSEHLPLYRQAQGMARHGLSIDRSTLADWVGRAAFHLAPVVDRMAQLLKRSSKLFMDETTAPVLDPGRGRTKTGYIWAMLRDDRPWDGDDPPGVVFAYAPGRGGAHAERMLKGFEGILQVDAYGGYNRLADDRREHGAPLRLAYCWAHARREIIKATPKAGSPIAEETLKRIAALYGIEKNIRGQGPERRRTERQDRSVPLLDDLKAWLRAQAARLSRKSEMGKAIAYILTRWDGLILFADDGRVEMDSNLVENQIRPLALNRKNALFAGHDEGAQNWARIASLIATCKMNGVEPFAYMRTTLEAIATGHPHARIDDLLPWVFPKTAVKAAA</sequence>
<dbReference type="InterPro" id="IPR024463">
    <property type="entry name" value="Transposase_TnpC_homeodom"/>
</dbReference>
<proteinExistence type="predicted"/>
<evidence type="ECO:0000259" key="2">
    <source>
        <dbReference type="Pfam" id="PF03050"/>
    </source>
</evidence>
<dbReference type="InterPro" id="IPR039552">
    <property type="entry name" value="IS66_C"/>
</dbReference>
<dbReference type="Pfam" id="PF03050">
    <property type="entry name" value="DDE_Tnp_IS66"/>
    <property type="match status" value="1"/>
</dbReference>
<dbReference type="Pfam" id="PF13817">
    <property type="entry name" value="DDE_Tnp_IS66_C"/>
    <property type="match status" value="1"/>
</dbReference>
<organism evidence="6 7">
    <name type="scientific">Limimaricola cinnabarinus</name>
    <dbReference type="NCBI Taxonomy" id="1125964"/>
    <lineage>
        <taxon>Bacteria</taxon>
        <taxon>Pseudomonadati</taxon>
        <taxon>Pseudomonadota</taxon>
        <taxon>Alphaproteobacteria</taxon>
        <taxon>Rhodobacterales</taxon>
        <taxon>Paracoccaceae</taxon>
        <taxon>Limimaricola</taxon>
    </lineage>
</organism>
<dbReference type="PANTHER" id="PTHR33678:SF1">
    <property type="entry name" value="BLL1576 PROTEIN"/>
    <property type="match status" value="1"/>
</dbReference>
<gene>
    <name evidence="6" type="ORF">CJ301_16175</name>
</gene>
<reference evidence="6 7" key="1">
    <citation type="submission" date="2017-08" db="EMBL/GenBank/DDBJ databases">
        <title>Draft Genome Sequence of Loktanella cinnabarina Strain XM1, Isolated from Coastal Surface Water.</title>
        <authorList>
            <person name="Ma R."/>
            <person name="Wang J."/>
            <person name="Wang Q."/>
            <person name="Ma Z."/>
            <person name="Li J."/>
            <person name="Chen L."/>
        </authorList>
    </citation>
    <scope>NUCLEOTIDE SEQUENCE [LARGE SCALE GENOMIC DNA]</scope>
    <source>
        <strain evidence="6 7">XM1</strain>
    </source>
</reference>
<feature type="domain" description="Transposase IS66 central" evidence="2">
    <location>
        <begin position="205"/>
        <end position="495"/>
    </location>
</feature>
<evidence type="ECO:0000313" key="7">
    <source>
        <dbReference type="Proteomes" id="UP000221860"/>
    </source>
</evidence>
<comment type="caution">
    <text evidence="6">The sequence shown here is derived from an EMBL/GenBank/DDBJ whole genome shotgun (WGS) entry which is preliminary data.</text>
</comment>
<dbReference type="NCBIfam" id="NF033517">
    <property type="entry name" value="transpos_IS66"/>
    <property type="match status" value="1"/>
</dbReference>
<evidence type="ECO:0000313" key="6">
    <source>
        <dbReference type="EMBL" id="PHP26460.1"/>
    </source>
</evidence>
<accession>A0A2G1MCR2</accession>
<keyword evidence="1" id="KW-0175">Coiled coil</keyword>
<feature type="domain" description="Transposase IS66 C-terminal" evidence="5">
    <location>
        <begin position="502"/>
        <end position="540"/>
    </location>
</feature>
<dbReference type="AlphaFoldDB" id="A0A2G1MCR2"/>
<feature type="domain" description="Transposase TnpC homeodomain" evidence="4">
    <location>
        <begin position="65"/>
        <end position="138"/>
    </location>
</feature>